<sequence length="252" mass="26773">MKGVRPLSGVRVLDLTRVIAGPVAGRMLAAYGADVLQVGAEHVPELPGLAVETAFGKRSCHIDLRTEPEKLWELIAGADVVLRGYRPGALEKSGFTVEELAKVRPGIVVVDISAYGTQGPWGGRRGFDSLVQMVTGIAHEGGDGVGPGPLPCQALDHATGYLAAFAAVAGLSRRLEEGGSWQAELSLARTAWWLDELGRGEIGDDPYAGDLLDTMDSVFGKLTFVRPPGLIEGAEPYWASSPPRRGEHAPLW</sequence>
<dbReference type="PANTHER" id="PTHR48228:SF4">
    <property type="entry name" value="BLR3030 PROTEIN"/>
    <property type="match status" value="1"/>
</dbReference>
<dbReference type="EMBL" id="BLAD01000092">
    <property type="protein sequence ID" value="GES05035.1"/>
    <property type="molecule type" value="Genomic_DNA"/>
</dbReference>
<comment type="caution">
    <text evidence="1">The sequence shown here is derived from an EMBL/GenBank/DDBJ whole genome shotgun (WGS) entry which is preliminary data.</text>
</comment>
<dbReference type="Pfam" id="PF02515">
    <property type="entry name" value="CoA_transf_3"/>
    <property type="match status" value="1"/>
</dbReference>
<dbReference type="AlphaFoldDB" id="A0A5M3W7K5"/>
<dbReference type="GO" id="GO:0003824">
    <property type="term" value="F:catalytic activity"/>
    <property type="evidence" value="ECO:0007669"/>
    <property type="project" value="InterPro"/>
</dbReference>
<dbReference type="Proteomes" id="UP000334990">
    <property type="component" value="Unassembled WGS sequence"/>
</dbReference>
<accession>A0A5M3W7K5</accession>
<dbReference type="PANTHER" id="PTHR48228">
    <property type="entry name" value="SUCCINYL-COA--D-CITRAMALATE COA-TRANSFERASE"/>
    <property type="match status" value="1"/>
</dbReference>
<dbReference type="InterPro" id="IPR003673">
    <property type="entry name" value="CoA-Trfase_fam_III"/>
</dbReference>
<protein>
    <recommendedName>
        <fullName evidence="3">CoA transferase</fullName>
    </recommendedName>
</protein>
<reference evidence="1 2" key="1">
    <citation type="submission" date="2019-10" db="EMBL/GenBank/DDBJ databases">
        <title>Whole genome shotgun sequence of Acrocarpospora corrugata NBRC 13972.</title>
        <authorList>
            <person name="Ichikawa N."/>
            <person name="Kimura A."/>
            <person name="Kitahashi Y."/>
            <person name="Komaki H."/>
            <person name="Oguchi A."/>
        </authorList>
    </citation>
    <scope>NUCLEOTIDE SEQUENCE [LARGE SCALE GENOMIC DNA]</scope>
    <source>
        <strain evidence="1 2">NBRC 13972</strain>
    </source>
</reference>
<dbReference type="InterPro" id="IPR050509">
    <property type="entry name" value="CoA-transferase_III"/>
</dbReference>
<evidence type="ECO:0008006" key="3">
    <source>
        <dbReference type="Google" id="ProtNLM"/>
    </source>
</evidence>
<name>A0A5M3W7K5_9ACTN</name>
<dbReference type="SUPFAM" id="SSF89796">
    <property type="entry name" value="CoA-transferase family III (CaiB/BaiF)"/>
    <property type="match status" value="1"/>
</dbReference>
<evidence type="ECO:0000313" key="1">
    <source>
        <dbReference type="EMBL" id="GES05035.1"/>
    </source>
</evidence>
<dbReference type="InterPro" id="IPR023606">
    <property type="entry name" value="CoA-Trfase_III_dom_1_sf"/>
</dbReference>
<evidence type="ECO:0000313" key="2">
    <source>
        <dbReference type="Proteomes" id="UP000334990"/>
    </source>
</evidence>
<proteinExistence type="predicted"/>
<gene>
    <name evidence="1" type="ORF">Acor_71030</name>
</gene>
<organism evidence="1 2">
    <name type="scientific">Acrocarpospora corrugata</name>
    <dbReference type="NCBI Taxonomy" id="35763"/>
    <lineage>
        <taxon>Bacteria</taxon>
        <taxon>Bacillati</taxon>
        <taxon>Actinomycetota</taxon>
        <taxon>Actinomycetes</taxon>
        <taxon>Streptosporangiales</taxon>
        <taxon>Streptosporangiaceae</taxon>
        <taxon>Acrocarpospora</taxon>
    </lineage>
</organism>
<keyword evidence="2" id="KW-1185">Reference proteome</keyword>
<dbReference type="Gene3D" id="3.40.50.10540">
    <property type="entry name" value="Crotonobetainyl-coa:carnitine coa-transferase, domain 1"/>
    <property type="match status" value="1"/>
</dbReference>